<organism evidence="1 2">
    <name type="scientific">Bacillus wiedmannii</name>
    <dbReference type="NCBI Taxonomy" id="1890302"/>
    <lineage>
        <taxon>Bacteria</taxon>
        <taxon>Bacillati</taxon>
        <taxon>Bacillota</taxon>
        <taxon>Bacilli</taxon>
        <taxon>Bacillales</taxon>
        <taxon>Bacillaceae</taxon>
        <taxon>Bacillus</taxon>
        <taxon>Bacillus cereus group</taxon>
    </lineage>
</organism>
<evidence type="ECO:0000313" key="2">
    <source>
        <dbReference type="Proteomes" id="UP000196052"/>
    </source>
</evidence>
<dbReference type="AlphaFoldDB" id="A0A1C4DJ66"/>
<dbReference type="Proteomes" id="UP000196052">
    <property type="component" value="Unassembled WGS sequence"/>
</dbReference>
<dbReference type="EMBL" id="FMBE01000013">
    <property type="protein sequence ID" value="SCC31361.1"/>
    <property type="molecule type" value="Genomic_DNA"/>
</dbReference>
<name>A0A1C4DJ66_9BACI</name>
<gene>
    <name evidence="1" type="ORF">BC05F1_02702</name>
</gene>
<evidence type="ECO:0000313" key="1">
    <source>
        <dbReference type="EMBL" id="SCC31361.1"/>
    </source>
</evidence>
<proteinExistence type="predicted"/>
<protein>
    <submittedName>
        <fullName evidence="1">Uncharacterized protein</fullName>
    </submittedName>
</protein>
<reference evidence="2" key="1">
    <citation type="submission" date="2016-08" db="EMBL/GenBank/DDBJ databases">
        <authorList>
            <person name="Loux V."/>
            <person name="Rue O."/>
        </authorList>
    </citation>
    <scope>NUCLEOTIDE SEQUENCE [LARGE SCALE GENOMIC DNA]</scope>
    <source>
        <strain evidence="2">INRA Bc05-F1</strain>
    </source>
</reference>
<sequence>MKGDEKNHEIRVKQIERTL</sequence>
<accession>A0A1C4DJ66</accession>